<evidence type="ECO:0000256" key="1">
    <source>
        <dbReference type="SAM" id="MobiDB-lite"/>
    </source>
</evidence>
<proteinExistence type="predicted"/>
<keyword evidence="3" id="KW-1185">Reference proteome</keyword>
<feature type="compositionally biased region" description="Low complexity" evidence="1">
    <location>
        <begin position="12"/>
        <end position="34"/>
    </location>
</feature>
<evidence type="ECO:0000313" key="2">
    <source>
        <dbReference type="EMBL" id="KAK3051034.1"/>
    </source>
</evidence>
<protein>
    <submittedName>
        <fullName evidence="2">Uncharacterized protein</fullName>
    </submittedName>
</protein>
<feature type="compositionally biased region" description="Polar residues" evidence="1">
    <location>
        <begin position="1"/>
        <end position="11"/>
    </location>
</feature>
<reference evidence="2" key="1">
    <citation type="submission" date="2023-04" db="EMBL/GenBank/DDBJ databases">
        <title>Black Yeasts Isolated from many extreme environments.</title>
        <authorList>
            <person name="Coleine C."/>
            <person name="Stajich J.E."/>
            <person name="Selbmann L."/>
        </authorList>
    </citation>
    <scope>NUCLEOTIDE SEQUENCE</scope>
    <source>
        <strain evidence="2">CCFEE 5312</strain>
    </source>
</reference>
<dbReference type="AlphaFoldDB" id="A0AAJ0DIM2"/>
<feature type="region of interest" description="Disordered" evidence="1">
    <location>
        <begin position="1"/>
        <end position="39"/>
    </location>
</feature>
<gene>
    <name evidence="2" type="ORF">LTR09_007783</name>
</gene>
<comment type="caution">
    <text evidence="2">The sequence shown here is derived from an EMBL/GenBank/DDBJ whole genome shotgun (WGS) entry which is preliminary data.</text>
</comment>
<dbReference type="Proteomes" id="UP001271007">
    <property type="component" value="Unassembled WGS sequence"/>
</dbReference>
<sequence>MSASNTPAKTPQKQAGQAAKSTASSAAPSTAGSTKGDDASKALEKLEIKTKAVNANNVARVANSQLTSNDEKLHPLVSLKTGKAIEKFPGTSKDIEKLTLTLIDTILNNLEADRTGSEAMKRERLRVQIGLKPNPA</sequence>
<accession>A0AAJ0DIM2</accession>
<name>A0AAJ0DIM2_9PEZI</name>
<evidence type="ECO:0000313" key="3">
    <source>
        <dbReference type="Proteomes" id="UP001271007"/>
    </source>
</evidence>
<dbReference type="EMBL" id="JAWDJX010000028">
    <property type="protein sequence ID" value="KAK3051034.1"/>
    <property type="molecule type" value="Genomic_DNA"/>
</dbReference>
<organism evidence="2 3">
    <name type="scientific">Extremus antarcticus</name>
    <dbReference type="NCBI Taxonomy" id="702011"/>
    <lineage>
        <taxon>Eukaryota</taxon>
        <taxon>Fungi</taxon>
        <taxon>Dikarya</taxon>
        <taxon>Ascomycota</taxon>
        <taxon>Pezizomycotina</taxon>
        <taxon>Dothideomycetes</taxon>
        <taxon>Dothideomycetidae</taxon>
        <taxon>Mycosphaerellales</taxon>
        <taxon>Extremaceae</taxon>
        <taxon>Extremus</taxon>
    </lineage>
</organism>